<gene>
    <name evidence="1" type="ORF">GMO17_10385</name>
</gene>
<organism evidence="1 2">
    <name type="scientific">Pseudomonas coronafaciens pv. coronafaciens</name>
    <dbReference type="NCBI Taxonomy" id="235275"/>
    <lineage>
        <taxon>Bacteria</taxon>
        <taxon>Pseudomonadati</taxon>
        <taxon>Pseudomonadota</taxon>
        <taxon>Gammaproteobacteria</taxon>
        <taxon>Pseudomonadales</taxon>
        <taxon>Pseudomonadaceae</taxon>
        <taxon>Pseudomonas</taxon>
        <taxon>Pseudomonas coronafaciens</taxon>
    </lineage>
</organism>
<name>A0AAE6UNW1_9PSED</name>
<dbReference type="Proteomes" id="UP000423413">
    <property type="component" value="Chromosome"/>
</dbReference>
<dbReference type="RefSeq" id="WP_122355139.1">
    <property type="nucleotide sequence ID" value="NZ_CP046441.1"/>
</dbReference>
<dbReference type="EMBL" id="CP046441">
    <property type="protein sequence ID" value="QGT81568.1"/>
    <property type="molecule type" value="Genomic_DNA"/>
</dbReference>
<proteinExistence type="predicted"/>
<evidence type="ECO:0000313" key="1">
    <source>
        <dbReference type="EMBL" id="QGT81568.1"/>
    </source>
</evidence>
<evidence type="ECO:0000313" key="2">
    <source>
        <dbReference type="Proteomes" id="UP000423413"/>
    </source>
</evidence>
<dbReference type="AlphaFoldDB" id="A0AAE6UNW1"/>
<protein>
    <submittedName>
        <fullName evidence="1">Uncharacterized protein</fullName>
    </submittedName>
</protein>
<sequence>MDEGTESKLQLDVFKLKIITSRLHALSIANTESVMHMISALAEDPGLTPSLRAKSLEEFKAFKKQIDILSELNDLLETESER</sequence>
<reference evidence="1 2" key="1">
    <citation type="submission" date="2019-11" db="EMBL/GenBank/DDBJ databases">
        <title>Complete genome sequence of Pseudomonas syringae pv. coronafaciens isolate B19001 originated in imported oat cereal.</title>
        <authorList>
            <person name="Kim S.M."/>
            <person name="Lee B.C."/>
            <person name="Seo S.J."/>
            <person name="Lee J.E."/>
            <person name="Choi N.J."/>
            <person name="Park J.H."/>
        </authorList>
    </citation>
    <scope>NUCLEOTIDE SEQUENCE [LARGE SCALE GENOMIC DNA]</scope>
    <source>
        <strain evidence="1 2">B19001</strain>
    </source>
</reference>
<accession>A0AAE6UNW1</accession>